<organism evidence="1">
    <name type="scientific">Lactobacillus helveticus CIRM-BIA 104</name>
    <dbReference type="NCBI Taxonomy" id="1226333"/>
    <lineage>
        <taxon>Bacteria</taxon>
        <taxon>Bacillati</taxon>
        <taxon>Bacillota</taxon>
        <taxon>Bacilli</taxon>
        <taxon>Lactobacillales</taxon>
        <taxon>Lactobacillaceae</taxon>
        <taxon>Lactobacillus</taxon>
    </lineage>
</organism>
<dbReference type="Proteomes" id="UP000017247">
    <property type="component" value="Unassembled WGS sequence"/>
</dbReference>
<reference evidence="1" key="1">
    <citation type="submission" date="2013-09" db="EMBL/GenBank/DDBJ databases">
        <title>Draft Genome Sequence of five Lactobacillus helveticus strains CIRM-BIA 101T, 103, 104, 951 and 953 isolated from milk product.</title>
        <authorList>
            <person name="Valence F."/>
            <person name="Chuat V."/>
            <person name="Ma L."/>
            <person name="Creno S."/>
            <person name="Falentin H."/>
            <person name="Lortal S."/>
            <person name="Bizet C."/>
            <person name="Clermont D."/>
            <person name="Loux V."/>
            <person name="Bouchier C."/>
            <person name="Cousin S."/>
        </authorList>
    </citation>
    <scope>NUCLEOTIDE SEQUENCE [LARGE SCALE GENOMIC DNA]</scope>
    <source>
        <strain evidence="1">CIRM-BIA 104</strain>
    </source>
</reference>
<sequence length="35" mass="4336">MNRSIKRLEHKIFLYESGEIKQGKNYFEEYKILDD</sequence>
<dbReference type="EMBL" id="CBUL010000127">
    <property type="protein sequence ID" value="CDI60713.1"/>
    <property type="molecule type" value="Genomic_DNA"/>
</dbReference>
<protein>
    <submittedName>
        <fullName evidence="1">Uncharacterized protein</fullName>
    </submittedName>
</protein>
<gene>
    <name evidence="1" type="ORF">LHCIRMBIA104_00088</name>
</gene>
<name>U6F946_LACHE</name>
<dbReference type="HOGENOM" id="CLU_3365597_0_0_9"/>
<evidence type="ECO:0000313" key="1">
    <source>
        <dbReference type="EMBL" id="CDI60713.1"/>
    </source>
</evidence>
<comment type="caution">
    <text evidence="1">The sequence shown here is derived from an EMBL/GenBank/DDBJ whole genome shotgun (WGS) entry which is preliminary data.</text>
</comment>
<dbReference type="AlphaFoldDB" id="U6F946"/>
<accession>U6F946</accession>
<proteinExistence type="predicted"/>